<dbReference type="Proteomes" id="UP000286561">
    <property type="component" value="Unassembled WGS sequence"/>
</dbReference>
<dbReference type="Pfam" id="PF09704">
    <property type="entry name" value="Cas_Cas5d"/>
    <property type="match status" value="1"/>
</dbReference>
<keyword evidence="1" id="KW-0051">Antiviral defense</keyword>
<evidence type="ECO:0000256" key="1">
    <source>
        <dbReference type="ARBA" id="ARBA00023118"/>
    </source>
</evidence>
<evidence type="ECO:0000313" key="3">
    <source>
        <dbReference type="Proteomes" id="UP000286561"/>
    </source>
</evidence>
<evidence type="ECO:0000313" key="2">
    <source>
        <dbReference type="EMBL" id="RGZ75662.1"/>
    </source>
</evidence>
<dbReference type="InterPro" id="IPR021124">
    <property type="entry name" value="CRISPR-assoc_prot_Cas5"/>
</dbReference>
<proteinExistence type="predicted"/>
<dbReference type="EMBL" id="QSEP01000209">
    <property type="protein sequence ID" value="RGZ75662.1"/>
    <property type="molecule type" value="Genomic_DNA"/>
</dbReference>
<dbReference type="GO" id="GO:0051607">
    <property type="term" value="P:defense response to virus"/>
    <property type="evidence" value="ECO:0007669"/>
    <property type="project" value="UniProtKB-KW"/>
</dbReference>
<reference evidence="2 3" key="1">
    <citation type="submission" date="2018-08" db="EMBL/GenBank/DDBJ databases">
        <title>A genome reference for cultivated species of the human gut microbiota.</title>
        <authorList>
            <person name="Zou Y."/>
            <person name="Xue W."/>
            <person name="Luo G."/>
        </authorList>
    </citation>
    <scope>NUCLEOTIDE SEQUENCE [LARGE SCALE GENOMIC DNA]</scope>
    <source>
        <strain evidence="2 3">AM48-23BH</strain>
    </source>
</reference>
<organism evidence="2 3">
    <name type="scientific">Anaerobutyricum hallii</name>
    <dbReference type="NCBI Taxonomy" id="39488"/>
    <lineage>
        <taxon>Bacteria</taxon>
        <taxon>Bacillati</taxon>
        <taxon>Bacillota</taxon>
        <taxon>Clostridia</taxon>
        <taxon>Lachnospirales</taxon>
        <taxon>Lachnospiraceae</taxon>
        <taxon>Anaerobutyricum</taxon>
    </lineage>
</organism>
<sequence>MKGIKVKFYQKTASFKEPIMNGSILTTHPLPPYSTVIGMIHKLCQWEETHRIKLSLVCTNEYLMQPQQVFDKGYIGGFHFRTINKEMEDRWSIIVDDDAGDYFGFTTRLCTVELLVDRYYTLHICVEYENDFAQIFKAFNYPPVYPSLGRWEDSIRIDDVKIVEVKEELTNGKLNAYTWLPVEYSPVEKIGSVWKIPTYYKIVRDKRRFEYIRCYLGERGALASYRLDEDNEQLILI</sequence>
<dbReference type="NCBIfam" id="TIGR02593">
    <property type="entry name" value="CRISPR_cas5"/>
    <property type="match status" value="1"/>
</dbReference>
<accession>A0A413PI00</accession>
<comment type="caution">
    <text evidence="2">The sequence shown here is derived from an EMBL/GenBank/DDBJ whole genome shotgun (WGS) entry which is preliminary data.</text>
</comment>
<name>A0A413PI00_9FIRM</name>
<protein>
    <submittedName>
        <fullName evidence="2">CRISPR-associated protein Cas5</fullName>
    </submittedName>
</protein>
<dbReference type="InterPro" id="IPR013422">
    <property type="entry name" value="CRISPR-assoc_prot_Cas5_N"/>
</dbReference>
<dbReference type="GO" id="GO:0043571">
    <property type="term" value="P:maintenance of CRISPR repeat elements"/>
    <property type="evidence" value="ECO:0007669"/>
    <property type="project" value="InterPro"/>
</dbReference>
<dbReference type="AlphaFoldDB" id="A0A413PI00"/>
<dbReference type="RefSeq" id="WP_118329856.1">
    <property type="nucleotide sequence ID" value="NZ_CATXFZ010000004.1"/>
</dbReference>
<gene>
    <name evidence="2" type="primary">cas5</name>
    <name evidence="2" type="ORF">DW972_15465</name>
</gene>